<proteinExistence type="predicted"/>
<evidence type="ECO:0000256" key="2">
    <source>
        <dbReference type="SAM" id="Phobius"/>
    </source>
</evidence>
<organism evidence="3 4">
    <name type="scientific">Ambrosiozyma monospora</name>
    <name type="common">Yeast</name>
    <name type="synonym">Endomycopsis monosporus</name>
    <dbReference type="NCBI Taxonomy" id="43982"/>
    <lineage>
        <taxon>Eukaryota</taxon>
        <taxon>Fungi</taxon>
        <taxon>Dikarya</taxon>
        <taxon>Ascomycota</taxon>
        <taxon>Saccharomycotina</taxon>
        <taxon>Pichiomycetes</taxon>
        <taxon>Pichiales</taxon>
        <taxon>Pichiaceae</taxon>
        <taxon>Ambrosiozyma</taxon>
    </lineage>
</organism>
<evidence type="ECO:0000313" key="4">
    <source>
        <dbReference type="Proteomes" id="UP001165063"/>
    </source>
</evidence>
<feature type="transmembrane region" description="Helical" evidence="2">
    <location>
        <begin position="102"/>
        <end position="125"/>
    </location>
</feature>
<sequence>MEKKEGKCQNGKKKKKKKGIKRATDEEIGEIGEVGKDGNYGDGDSPHEEKLGNEQSSLFSRNLKVGTWKLVGEMRDDQRDGLKSQSGPQPQPQPQTNHLSRVCLVCLVLLVFLLLLLLMSVSFGVSDHLADHDD</sequence>
<dbReference type="Proteomes" id="UP001165063">
    <property type="component" value="Unassembled WGS sequence"/>
</dbReference>
<accession>A0A9W6YUE2</accession>
<protein>
    <submittedName>
        <fullName evidence="3">Unnamed protein product</fullName>
    </submittedName>
</protein>
<evidence type="ECO:0000256" key="1">
    <source>
        <dbReference type="SAM" id="MobiDB-lite"/>
    </source>
</evidence>
<keyword evidence="4" id="KW-1185">Reference proteome</keyword>
<reference evidence="3" key="1">
    <citation type="submission" date="2023-04" db="EMBL/GenBank/DDBJ databases">
        <title>Ambrosiozyma monospora NBRC 1965.</title>
        <authorList>
            <person name="Ichikawa N."/>
            <person name="Sato H."/>
            <person name="Tonouchi N."/>
        </authorList>
    </citation>
    <scope>NUCLEOTIDE SEQUENCE</scope>
    <source>
        <strain evidence="3">NBRC 1965</strain>
    </source>
</reference>
<gene>
    <name evidence="3" type="ORF">Amon01_000143700</name>
</gene>
<comment type="caution">
    <text evidence="3">The sequence shown here is derived from an EMBL/GenBank/DDBJ whole genome shotgun (WGS) entry which is preliminary data.</text>
</comment>
<feature type="compositionally biased region" description="Basic residues" evidence="1">
    <location>
        <begin position="10"/>
        <end position="21"/>
    </location>
</feature>
<keyword evidence="2" id="KW-1133">Transmembrane helix</keyword>
<evidence type="ECO:0000313" key="3">
    <source>
        <dbReference type="EMBL" id="GMG20711.1"/>
    </source>
</evidence>
<name>A0A9W6YUE2_AMBMO</name>
<keyword evidence="2" id="KW-0812">Transmembrane</keyword>
<dbReference type="AlphaFoldDB" id="A0A9W6YUE2"/>
<feature type="region of interest" description="Disordered" evidence="1">
    <location>
        <begin position="1"/>
        <end position="58"/>
    </location>
</feature>
<keyword evidence="2" id="KW-0472">Membrane</keyword>
<dbReference type="EMBL" id="BSXU01000446">
    <property type="protein sequence ID" value="GMG20711.1"/>
    <property type="molecule type" value="Genomic_DNA"/>
</dbReference>
<feature type="region of interest" description="Disordered" evidence="1">
    <location>
        <begin position="74"/>
        <end position="96"/>
    </location>
</feature>